<reference evidence="2 3" key="1">
    <citation type="submission" date="2019-02" db="EMBL/GenBank/DDBJ databases">
        <title>Deep-cultivation of Planctomycetes and their phenomic and genomic characterization uncovers novel biology.</title>
        <authorList>
            <person name="Wiegand S."/>
            <person name="Jogler M."/>
            <person name="Boedeker C."/>
            <person name="Pinto D."/>
            <person name="Vollmers J."/>
            <person name="Rivas-Marin E."/>
            <person name="Kohn T."/>
            <person name="Peeters S.H."/>
            <person name="Heuer A."/>
            <person name="Rast P."/>
            <person name="Oberbeckmann S."/>
            <person name="Bunk B."/>
            <person name="Jeske O."/>
            <person name="Meyerdierks A."/>
            <person name="Storesund J.E."/>
            <person name="Kallscheuer N."/>
            <person name="Luecker S."/>
            <person name="Lage O.M."/>
            <person name="Pohl T."/>
            <person name="Merkel B.J."/>
            <person name="Hornburger P."/>
            <person name="Mueller R.-W."/>
            <person name="Bruemmer F."/>
            <person name="Labrenz M."/>
            <person name="Spormann A.M."/>
            <person name="Op den Camp H."/>
            <person name="Overmann J."/>
            <person name="Amann R."/>
            <person name="Jetten M.S.M."/>
            <person name="Mascher T."/>
            <person name="Medema M.H."/>
            <person name="Devos D.P."/>
            <person name="Kaster A.-K."/>
            <person name="Ovreas L."/>
            <person name="Rohde M."/>
            <person name="Galperin M.Y."/>
            <person name="Jogler C."/>
        </authorList>
    </citation>
    <scope>NUCLEOTIDE SEQUENCE [LARGE SCALE GENOMIC DNA]</scope>
    <source>
        <strain evidence="2 3">Pla175</strain>
    </source>
</reference>
<dbReference type="KEGG" id="pnd:Pla175_23660"/>
<gene>
    <name evidence="2" type="ORF">Pla175_23660</name>
</gene>
<keyword evidence="3" id="KW-1185">Reference proteome</keyword>
<dbReference type="PANTHER" id="PTHR43883:SF1">
    <property type="entry name" value="GLUCONOKINASE"/>
    <property type="match status" value="1"/>
</dbReference>
<dbReference type="Gene3D" id="3.30.470.30">
    <property type="entry name" value="DNA ligase/mRNA capping enzyme"/>
    <property type="match status" value="1"/>
</dbReference>
<dbReference type="PANTHER" id="PTHR43883">
    <property type="entry name" value="SLR0207 PROTEIN"/>
    <property type="match status" value="1"/>
</dbReference>
<accession>A0A518DBX0</accession>
<protein>
    <recommendedName>
        <fullName evidence="1">RNA ligase domain-containing protein</fullName>
    </recommendedName>
</protein>
<dbReference type="SUPFAM" id="SSF56091">
    <property type="entry name" value="DNA ligase/mRNA capping enzyme, catalytic domain"/>
    <property type="match status" value="1"/>
</dbReference>
<organism evidence="2 3">
    <name type="scientific">Pirellulimonas nuda</name>
    <dbReference type="NCBI Taxonomy" id="2528009"/>
    <lineage>
        <taxon>Bacteria</taxon>
        <taxon>Pseudomonadati</taxon>
        <taxon>Planctomycetota</taxon>
        <taxon>Planctomycetia</taxon>
        <taxon>Pirellulales</taxon>
        <taxon>Lacipirellulaceae</taxon>
        <taxon>Pirellulimonas</taxon>
    </lineage>
</organism>
<evidence type="ECO:0000313" key="3">
    <source>
        <dbReference type="Proteomes" id="UP000317429"/>
    </source>
</evidence>
<sequence length="170" mass="19662">MHPQYDLFKQWAVVKRGALEDRLGIRYILFGEWVFARHSIHYRRLPHYLFEFDVYDKLAASFLCLDRRLQLLAGAGVPTVPVLHRGPATRAQLAELIGPSRYHSEFDNPLTRQTDSLMEGLYLRTEGKDAVTARAKFVRPEFTERVKQSTHWQHQTLTPNGLAEGADIWS</sequence>
<evidence type="ECO:0000259" key="1">
    <source>
        <dbReference type="Pfam" id="PF09414"/>
    </source>
</evidence>
<feature type="domain" description="RNA ligase" evidence="1">
    <location>
        <begin position="2"/>
        <end position="137"/>
    </location>
</feature>
<proteinExistence type="predicted"/>
<evidence type="ECO:0000313" key="2">
    <source>
        <dbReference type="EMBL" id="QDU88982.1"/>
    </source>
</evidence>
<dbReference type="InterPro" id="IPR052732">
    <property type="entry name" value="Cell-binding_unc_protein"/>
</dbReference>
<dbReference type="InterPro" id="IPR021122">
    <property type="entry name" value="RNA_ligase_dom_REL/Rnl2"/>
</dbReference>
<dbReference type="AlphaFoldDB" id="A0A518DBX0"/>
<dbReference type="Proteomes" id="UP000317429">
    <property type="component" value="Chromosome"/>
</dbReference>
<dbReference type="EMBL" id="CP036291">
    <property type="protein sequence ID" value="QDU88982.1"/>
    <property type="molecule type" value="Genomic_DNA"/>
</dbReference>
<name>A0A518DBX0_9BACT</name>
<dbReference type="Pfam" id="PF09414">
    <property type="entry name" value="RNA_ligase"/>
    <property type="match status" value="1"/>
</dbReference>